<dbReference type="Proteomes" id="UP001367316">
    <property type="component" value="Unassembled WGS sequence"/>
</dbReference>
<keyword evidence="3" id="KW-1185">Reference proteome</keyword>
<feature type="compositionally biased region" description="Polar residues" evidence="1">
    <location>
        <begin position="163"/>
        <end position="173"/>
    </location>
</feature>
<name>A0ABR1NE30_9PEZI</name>
<feature type="compositionally biased region" description="Basic residues" evidence="1">
    <location>
        <begin position="176"/>
        <end position="187"/>
    </location>
</feature>
<reference evidence="2 3" key="1">
    <citation type="submission" date="2024-04" db="EMBL/GenBank/DDBJ databases">
        <title>Phyllosticta paracitricarpa is synonymous to the EU quarantine fungus P. citricarpa based on phylogenomic analyses.</title>
        <authorList>
            <consortium name="Lawrence Berkeley National Laboratory"/>
            <person name="Van ingen-buijs V.A."/>
            <person name="Van westerhoven A.C."/>
            <person name="Haridas S."/>
            <person name="Skiadas P."/>
            <person name="Martin F."/>
            <person name="Groenewald J.Z."/>
            <person name="Crous P.W."/>
            <person name="Seidl M.F."/>
        </authorList>
    </citation>
    <scope>NUCLEOTIDE SEQUENCE [LARGE SCALE GENOMIC DNA]</scope>
    <source>
        <strain evidence="2 3">CBS 141358</strain>
    </source>
</reference>
<evidence type="ECO:0008006" key="4">
    <source>
        <dbReference type="Google" id="ProtNLM"/>
    </source>
</evidence>
<evidence type="ECO:0000313" key="3">
    <source>
        <dbReference type="Proteomes" id="UP001367316"/>
    </source>
</evidence>
<proteinExistence type="predicted"/>
<gene>
    <name evidence="2" type="ORF">JOL62DRAFT_412753</name>
</gene>
<comment type="caution">
    <text evidence="2">The sequence shown here is derived from an EMBL/GenBank/DDBJ whole genome shotgun (WGS) entry which is preliminary data.</text>
</comment>
<evidence type="ECO:0000313" key="2">
    <source>
        <dbReference type="EMBL" id="KAK7613440.1"/>
    </source>
</evidence>
<accession>A0ABR1NE30</accession>
<feature type="region of interest" description="Disordered" evidence="1">
    <location>
        <begin position="158"/>
        <end position="212"/>
    </location>
</feature>
<organism evidence="2 3">
    <name type="scientific">Phyllosticta paracitricarpa</name>
    <dbReference type="NCBI Taxonomy" id="2016321"/>
    <lineage>
        <taxon>Eukaryota</taxon>
        <taxon>Fungi</taxon>
        <taxon>Dikarya</taxon>
        <taxon>Ascomycota</taxon>
        <taxon>Pezizomycotina</taxon>
        <taxon>Dothideomycetes</taxon>
        <taxon>Dothideomycetes incertae sedis</taxon>
        <taxon>Botryosphaeriales</taxon>
        <taxon>Phyllostictaceae</taxon>
        <taxon>Phyllosticta</taxon>
    </lineage>
</organism>
<protein>
    <recommendedName>
        <fullName evidence="4">Secreted protein</fullName>
    </recommendedName>
</protein>
<evidence type="ECO:0000256" key="1">
    <source>
        <dbReference type="SAM" id="MobiDB-lite"/>
    </source>
</evidence>
<dbReference type="EMBL" id="JBBPBF010000007">
    <property type="protein sequence ID" value="KAK7613440.1"/>
    <property type="molecule type" value="Genomic_DNA"/>
</dbReference>
<sequence length="241" mass="26675">MLSVSLSKMSLTCLHFAMRILRQSFGRVCHNLVHQSRVVPRTWWTTTAAARSRHACLGLFGFDDRSAQRAAVGIHAPACVAVMFKLGIPRDGTPSLAAKSQCRADAGGTWYQSQDSGYCSRQILREFLRWRRLSTTRERGPCRSKCHGMPVGIVFLPPHPDQLNDSPLPSPVSSKRERKRKKGRRIRIGTVATQSHRSGRVQSPPDRKALGRRGGCQSGFANLTVGGLCALVECWQCSHAL</sequence>